<dbReference type="EMBL" id="PNBA02000022">
    <property type="protein sequence ID" value="KAG6386170.1"/>
    <property type="molecule type" value="Genomic_DNA"/>
</dbReference>
<reference evidence="12" key="2">
    <citation type="submission" date="2020-08" db="EMBL/GenBank/DDBJ databases">
        <title>Plant Genome Project.</title>
        <authorList>
            <person name="Zhang R.-G."/>
        </authorList>
    </citation>
    <scope>NUCLEOTIDE SEQUENCE</scope>
    <source>
        <strain evidence="12">Huo1</strain>
        <tissue evidence="12">Leaf</tissue>
    </source>
</reference>
<sequence>MEIIISMIILFFVVAILVTIHCCVVRWAFSDDLTAGRPSSPYQTPSMKLEEIKKLPCFDYKAEEEKEMTKNSECAVCLEIFAVGEKCRILPKCNHSFHAKCIDSWLLKTAACPVCRASVNSSHCIRIDVVEVV</sequence>
<reference evidence="12" key="1">
    <citation type="submission" date="2018-01" db="EMBL/GenBank/DDBJ databases">
        <authorList>
            <person name="Mao J.F."/>
        </authorList>
    </citation>
    <scope>NUCLEOTIDE SEQUENCE</scope>
    <source>
        <strain evidence="12">Huo1</strain>
        <tissue evidence="12">Leaf</tissue>
    </source>
</reference>
<keyword evidence="3" id="KW-0479">Metal-binding</keyword>
<dbReference type="Gene3D" id="3.30.40.10">
    <property type="entry name" value="Zinc/RING finger domain, C3HC4 (zinc finger)"/>
    <property type="match status" value="1"/>
</dbReference>
<proteinExistence type="inferred from homology"/>
<dbReference type="PANTHER" id="PTHR46539">
    <property type="entry name" value="E3 UBIQUITIN-PROTEIN LIGASE ATL42"/>
    <property type="match status" value="1"/>
</dbReference>
<dbReference type="SUPFAM" id="SSF57850">
    <property type="entry name" value="RING/U-box"/>
    <property type="match status" value="1"/>
</dbReference>
<keyword evidence="4 9" id="KW-0863">Zinc-finger</keyword>
<dbReference type="InterPro" id="IPR001841">
    <property type="entry name" value="Znf_RING"/>
</dbReference>
<dbReference type="PROSITE" id="PS50089">
    <property type="entry name" value="ZF_RING_2"/>
    <property type="match status" value="1"/>
</dbReference>
<comment type="caution">
    <text evidence="12">The sequence shown here is derived from an EMBL/GenBank/DDBJ whole genome shotgun (WGS) entry which is preliminary data.</text>
</comment>
<comment type="similarity">
    <text evidence="8">Belongs to the RING-type zinc finger family. ATL subfamily.</text>
</comment>
<evidence type="ECO:0000256" key="2">
    <source>
        <dbReference type="ARBA" id="ARBA00022692"/>
    </source>
</evidence>
<evidence type="ECO:0000256" key="7">
    <source>
        <dbReference type="ARBA" id="ARBA00023136"/>
    </source>
</evidence>
<keyword evidence="13" id="KW-1185">Reference proteome</keyword>
<keyword evidence="7 10" id="KW-0472">Membrane</keyword>
<keyword evidence="6 10" id="KW-1133">Transmembrane helix</keyword>
<gene>
    <name evidence="12" type="ORF">SASPL_155061</name>
</gene>
<dbReference type="AlphaFoldDB" id="A0A8X8W179"/>
<feature type="domain" description="RING-type" evidence="11">
    <location>
        <begin position="74"/>
        <end position="116"/>
    </location>
</feature>
<evidence type="ECO:0000313" key="12">
    <source>
        <dbReference type="EMBL" id="KAG6386170.1"/>
    </source>
</evidence>
<dbReference type="SMART" id="SM00184">
    <property type="entry name" value="RING"/>
    <property type="match status" value="1"/>
</dbReference>
<evidence type="ECO:0000256" key="10">
    <source>
        <dbReference type="SAM" id="Phobius"/>
    </source>
</evidence>
<dbReference type="Proteomes" id="UP000298416">
    <property type="component" value="Unassembled WGS sequence"/>
</dbReference>
<feature type="transmembrane region" description="Helical" evidence="10">
    <location>
        <begin position="7"/>
        <end position="29"/>
    </location>
</feature>
<keyword evidence="5" id="KW-0862">Zinc</keyword>
<dbReference type="GO" id="GO:0016020">
    <property type="term" value="C:membrane"/>
    <property type="evidence" value="ECO:0007669"/>
    <property type="project" value="UniProtKB-SubCell"/>
</dbReference>
<organism evidence="12">
    <name type="scientific">Salvia splendens</name>
    <name type="common">Scarlet sage</name>
    <dbReference type="NCBI Taxonomy" id="180675"/>
    <lineage>
        <taxon>Eukaryota</taxon>
        <taxon>Viridiplantae</taxon>
        <taxon>Streptophyta</taxon>
        <taxon>Embryophyta</taxon>
        <taxon>Tracheophyta</taxon>
        <taxon>Spermatophyta</taxon>
        <taxon>Magnoliopsida</taxon>
        <taxon>eudicotyledons</taxon>
        <taxon>Gunneridae</taxon>
        <taxon>Pentapetalae</taxon>
        <taxon>asterids</taxon>
        <taxon>lamiids</taxon>
        <taxon>Lamiales</taxon>
        <taxon>Lamiaceae</taxon>
        <taxon>Nepetoideae</taxon>
        <taxon>Mentheae</taxon>
        <taxon>Salviinae</taxon>
        <taxon>Salvia</taxon>
        <taxon>Salvia subgen. Calosphace</taxon>
        <taxon>core Calosphace</taxon>
    </lineage>
</organism>
<protein>
    <recommendedName>
        <fullName evidence="11">RING-type domain-containing protein</fullName>
    </recommendedName>
</protein>
<comment type="subcellular location">
    <subcellularLocation>
        <location evidence="1">Membrane</location>
    </subcellularLocation>
</comment>
<dbReference type="InterPro" id="IPR013083">
    <property type="entry name" value="Znf_RING/FYVE/PHD"/>
</dbReference>
<dbReference type="GO" id="GO:0008270">
    <property type="term" value="F:zinc ion binding"/>
    <property type="evidence" value="ECO:0007669"/>
    <property type="project" value="UniProtKB-KW"/>
</dbReference>
<name>A0A8X8W179_SALSN</name>
<dbReference type="PANTHER" id="PTHR46539:SF9">
    <property type="entry name" value="RING-H2 FINGER PROTEIN ATL56"/>
    <property type="match status" value="1"/>
</dbReference>
<evidence type="ECO:0000256" key="8">
    <source>
        <dbReference type="ARBA" id="ARBA00024209"/>
    </source>
</evidence>
<evidence type="ECO:0000256" key="1">
    <source>
        <dbReference type="ARBA" id="ARBA00004370"/>
    </source>
</evidence>
<evidence type="ECO:0000259" key="11">
    <source>
        <dbReference type="PROSITE" id="PS50089"/>
    </source>
</evidence>
<evidence type="ECO:0000313" key="13">
    <source>
        <dbReference type="Proteomes" id="UP000298416"/>
    </source>
</evidence>
<dbReference type="Pfam" id="PF13639">
    <property type="entry name" value="zf-RING_2"/>
    <property type="match status" value="1"/>
</dbReference>
<keyword evidence="2 10" id="KW-0812">Transmembrane</keyword>
<evidence type="ECO:0000256" key="6">
    <source>
        <dbReference type="ARBA" id="ARBA00022989"/>
    </source>
</evidence>
<evidence type="ECO:0000256" key="5">
    <source>
        <dbReference type="ARBA" id="ARBA00022833"/>
    </source>
</evidence>
<evidence type="ECO:0000256" key="4">
    <source>
        <dbReference type="ARBA" id="ARBA00022771"/>
    </source>
</evidence>
<accession>A0A8X8W179</accession>
<evidence type="ECO:0000256" key="9">
    <source>
        <dbReference type="PROSITE-ProRule" id="PRU00175"/>
    </source>
</evidence>
<evidence type="ECO:0000256" key="3">
    <source>
        <dbReference type="ARBA" id="ARBA00022723"/>
    </source>
</evidence>